<gene>
    <name evidence="2" type="ORF">CLV58_13141</name>
</gene>
<evidence type="ECO:0000256" key="1">
    <source>
        <dbReference type="SAM" id="SignalP"/>
    </source>
</evidence>
<comment type="caution">
    <text evidence="2">The sequence shown here is derived from an EMBL/GenBank/DDBJ whole genome shotgun (WGS) entry which is preliminary data.</text>
</comment>
<protein>
    <submittedName>
        <fullName evidence="2">Conjugative transposon TraN protein</fullName>
    </submittedName>
</protein>
<evidence type="ECO:0000313" key="3">
    <source>
        <dbReference type="Proteomes" id="UP000238375"/>
    </source>
</evidence>
<organism evidence="2 3">
    <name type="scientific">Spirosoma oryzae</name>
    <dbReference type="NCBI Taxonomy" id="1469603"/>
    <lineage>
        <taxon>Bacteria</taxon>
        <taxon>Pseudomonadati</taxon>
        <taxon>Bacteroidota</taxon>
        <taxon>Cytophagia</taxon>
        <taxon>Cytophagales</taxon>
        <taxon>Cytophagaceae</taxon>
        <taxon>Spirosoma</taxon>
    </lineage>
</organism>
<dbReference type="RefSeq" id="WP_106140435.1">
    <property type="nucleotide sequence ID" value="NZ_PVTE01000031.1"/>
</dbReference>
<dbReference type="Pfam" id="PF13595">
    <property type="entry name" value="DUF4138"/>
    <property type="match status" value="1"/>
</dbReference>
<evidence type="ECO:0000313" key="2">
    <source>
        <dbReference type="EMBL" id="PRY27823.1"/>
    </source>
</evidence>
<dbReference type="InterPro" id="IPR022298">
    <property type="entry name" value="Conjug_transposon_TraN"/>
</dbReference>
<feature type="signal peptide" evidence="1">
    <location>
        <begin position="1"/>
        <end position="21"/>
    </location>
</feature>
<dbReference type="Proteomes" id="UP000238375">
    <property type="component" value="Unassembled WGS sequence"/>
</dbReference>
<dbReference type="NCBIfam" id="TIGR03780">
    <property type="entry name" value="Bac_Flav_CT_N"/>
    <property type="match status" value="1"/>
</dbReference>
<sequence>MEKAFATAVALSLLGSTLTKAQVVPTADSSVHMPPPVVVKMAPEIPINDNSVIGSYYIELPFNKTVSIIFDSPVRSVDLGSRDIIADRATEVENVLKVKATRLGFNETNFSVITADGKFYSFVANYNESPGVLALNLAGSKVGNSETISLQARNKQINSNNLRDGIIQFAGVKATQSEVVYNCNEIMKKKRNVRHLGVEANKMEVAVKSVFIKDNVLYYKIALENKSNITYDVDYVRFFVVDKTTPRRTSTQEIELLPFYIYNEAIRSIAGKRVVERVYAFQKFTIPDNKRLKIMAGEINGGRSLSFIIRNSDIMNADKLN</sequence>
<dbReference type="OrthoDB" id="1038500at2"/>
<keyword evidence="3" id="KW-1185">Reference proteome</keyword>
<keyword evidence="1" id="KW-0732">Signal</keyword>
<proteinExistence type="predicted"/>
<feature type="chain" id="PRO_5015740058" evidence="1">
    <location>
        <begin position="22"/>
        <end position="321"/>
    </location>
</feature>
<dbReference type="AlphaFoldDB" id="A0A2T0S3D2"/>
<name>A0A2T0S3D2_9BACT</name>
<accession>A0A2T0S3D2</accession>
<dbReference type="EMBL" id="PVTE01000031">
    <property type="protein sequence ID" value="PRY27823.1"/>
    <property type="molecule type" value="Genomic_DNA"/>
</dbReference>
<reference evidence="2 3" key="1">
    <citation type="submission" date="2018-03" db="EMBL/GenBank/DDBJ databases">
        <title>Genomic Encyclopedia of Archaeal and Bacterial Type Strains, Phase II (KMG-II): from individual species to whole genera.</title>
        <authorList>
            <person name="Goeker M."/>
        </authorList>
    </citation>
    <scope>NUCLEOTIDE SEQUENCE [LARGE SCALE GENOMIC DNA]</scope>
    <source>
        <strain evidence="2 3">DSM 28354</strain>
    </source>
</reference>